<sequence>MTNLGKGVLAMLISALGFTVMAVCVKLAGDLPVVEKAIFRNAIAALLSGYLVWRNRTLFFGRRKNRKALLLRSIFGLLGVLLGFYSIDHLLLSDADMIMKLSPFILIGLSAVFLQENVSVRQIALCILAFIGVLLIIRPGLSSGTQQTALFPYLIAIGGAVFAAAAYLMLRVLALSTTPESPYTIVFFFSFFSTIALIPPLIWQFEPMSFTQFGYLLLSGVMATVGQFGITLAYRYASAKEVSIYSYASVIFAALFGITLFGQLPDLLNWLGYLLIFISGYLMFLLNRKAA</sequence>
<dbReference type="EMBL" id="FWWV01000035">
    <property type="protein sequence ID" value="SMB87681.1"/>
    <property type="molecule type" value="Genomic_DNA"/>
</dbReference>
<feature type="transmembrane region" description="Helical" evidence="5">
    <location>
        <begin position="215"/>
        <end position="237"/>
    </location>
</feature>
<evidence type="ECO:0000313" key="8">
    <source>
        <dbReference type="Proteomes" id="UP000192408"/>
    </source>
</evidence>
<dbReference type="AlphaFoldDB" id="A0A1W1V3Q9"/>
<evidence type="ECO:0000256" key="1">
    <source>
        <dbReference type="ARBA" id="ARBA00004141"/>
    </source>
</evidence>
<feature type="transmembrane region" description="Helical" evidence="5">
    <location>
        <begin position="97"/>
        <end position="114"/>
    </location>
</feature>
<protein>
    <submittedName>
        <fullName evidence="7">EamA-like transporter family protein</fullName>
    </submittedName>
</protein>
<comment type="subcellular location">
    <subcellularLocation>
        <location evidence="1">Membrane</location>
        <topology evidence="1">Multi-pass membrane protein</topology>
    </subcellularLocation>
</comment>
<evidence type="ECO:0000256" key="4">
    <source>
        <dbReference type="ARBA" id="ARBA00023136"/>
    </source>
</evidence>
<feature type="domain" description="EamA" evidence="6">
    <location>
        <begin position="6"/>
        <end position="137"/>
    </location>
</feature>
<feature type="transmembrane region" description="Helical" evidence="5">
    <location>
        <begin position="270"/>
        <end position="287"/>
    </location>
</feature>
<keyword evidence="2 5" id="KW-0812">Transmembrane</keyword>
<dbReference type="InterPro" id="IPR037185">
    <property type="entry name" value="EmrE-like"/>
</dbReference>
<feature type="domain" description="EamA" evidence="6">
    <location>
        <begin position="152"/>
        <end position="284"/>
    </location>
</feature>
<keyword evidence="4 5" id="KW-0472">Membrane</keyword>
<organism evidence="7 8">
    <name type="scientific">Pasteurella testudinis DSM 23072</name>
    <dbReference type="NCBI Taxonomy" id="1122938"/>
    <lineage>
        <taxon>Bacteria</taxon>
        <taxon>Pseudomonadati</taxon>
        <taxon>Pseudomonadota</taxon>
        <taxon>Gammaproteobacteria</taxon>
        <taxon>Pasteurellales</taxon>
        <taxon>Pasteurellaceae</taxon>
        <taxon>Pasteurella</taxon>
    </lineage>
</organism>
<evidence type="ECO:0000256" key="5">
    <source>
        <dbReference type="SAM" id="Phobius"/>
    </source>
</evidence>
<feature type="transmembrane region" description="Helical" evidence="5">
    <location>
        <begin position="123"/>
        <end position="141"/>
    </location>
</feature>
<gene>
    <name evidence="7" type="ORF">SAMN05660772_01055</name>
</gene>
<dbReference type="STRING" id="1122938.SAMN05660772_01055"/>
<evidence type="ECO:0000256" key="3">
    <source>
        <dbReference type="ARBA" id="ARBA00022989"/>
    </source>
</evidence>
<feature type="transmembrane region" description="Helical" evidence="5">
    <location>
        <begin position="38"/>
        <end position="56"/>
    </location>
</feature>
<keyword evidence="3 5" id="KW-1133">Transmembrane helix</keyword>
<accession>A0A1W1V3Q9</accession>
<keyword evidence="8" id="KW-1185">Reference proteome</keyword>
<proteinExistence type="predicted"/>
<dbReference type="GO" id="GO:0016020">
    <property type="term" value="C:membrane"/>
    <property type="evidence" value="ECO:0007669"/>
    <property type="project" value="UniProtKB-SubCell"/>
</dbReference>
<dbReference type="InterPro" id="IPR000620">
    <property type="entry name" value="EamA_dom"/>
</dbReference>
<dbReference type="Proteomes" id="UP000192408">
    <property type="component" value="Unassembled WGS sequence"/>
</dbReference>
<evidence type="ECO:0000256" key="2">
    <source>
        <dbReference type="ARBA" id="ARBA00022692"/>
    </source>
</evidence>
<reference evidence="8" key="1">
    <citation type="submission" date="2017-04" db="EMBL/GenBank/DDBJ databases">
        <authorList>
            <person name="Varghese N."/>
            <person name="Submissions S."/>
        </authorList>
    </citation>
    <scope>NUCLEOTIDE SEQUENCE [LARGE SCALE GENOMIC DNA]</scope>
    <source>
        <strain evidence="8">DSM 23072</strain>
    </source>
</reference>
<dbReference type="Pfam" id="PF00892">
    <property type="entry name" value="EamA"/>
    <property type="match status" value="2"/>
</dbReference>
<feature type="transmembrane region" description="Helical" evidence="5">
    <location>
        <begin position="244"/>
        <end position="264"/>
    </location>
</feature>
<name>A0A1W1V3Q9_9PAST</name>
<dbReference type="RefSeq" id="WP_084257604.1">
    <property type="nucleotide sequence ID" value="NZ_FWWV01000035.1"/>
</dbReference>
<feature type="transmembrane region" description="Helical" evidence="5">
    <location>
        <begin position="185"/>
        <end position="203"/>
    </location>
</feature>
<dbReference type="PANTHER" id="PTHR22911:SF6">
    <property type="entry name" value="SOLUTE CARRIER FAMILY 35 MEMBER G1"/>
    <property type="match status" value="1"/>
</dbReference>
<evidence type="ECO:0000259" key="6">
    <source>
        <dbReference type="Pfam" id="PF00892"/>
    </source>
</evidence>
<feature type="transmembrane region" description="Helical" evidence="5">
    <location>
        <begin position="68"/>
        <end position="85"/>
    </location>
</feature>
<feature type="transmembrane region" description="Helical" evidence="5">
    <location>
        <begin position="153"/>
        <end position="173"/>
    </location>
</feature>
<dbReference type="PANTHER" id="PTHR22911">
    <property type="entry name" value="ACYL-MALONYL CONDENSING ENZYME-RELATED"/>
    <property type="match status" value="1"/>
</dbReference>
<evidence type="ECO:0000313" key="7">
    <source>
        <dbReference type="EMBL" id="SMB87681.1"/>
    </source>
</evidence>
<dbReference type="SUPFAM" id="SSF103481">
    <property type="entry name" value="Multidrug resistance efflux transporter EmrE"/>
    <property type="match status" value="2"/>
</dbReference>